<dbReference type="InterPro" id="IPR003611">
    <property type="entry name" value="NUMOD3"/>
</dbReference>
<keyword evidence="3" id="KW-0255">Endonuclease</keyword>
<dbReference type="Proteomes" id="UP000030323">
    <property type="component" value="Segment"/>
</dbReference>
<dbReference type="KEGG" id="vg:24721718"/>
<name>A0A0A0YVG9_9CAUD</name>
<protein>
    <submittedName>
        <fullName evidence="3">Homing endonuclease</fullName>
    </submittedName>
</protein>
<dbReference type="Pfam" id="PF07460">
    <property type="entry name" value="NUMOD3"/>
    <property type="match status" value="1"/>
</dbReference>
<dbReference type="GO" id="GO:0003677">
    <property type="term" value="F:DNA binding"/>
    <property type="evidence" value="ECO:0007669"/>
    <property type="project" value="InterPro"/>
</dbReference>
<reference evidence="3 4" key="1">
    <citation type="journal article" date="2015" name="Genome Announc.">
        <title>Complete Genome Sequence of Citrobacter freundii Myophage Moon.</title>
        <authorList>
            <person name="Edwards G.B."/>
            <person name="Luna A.J."/>
            <person name="Hernandez A.C."/>
            <person name="Kuty Everett G.F."/>
        </authorList>
    </citation>
    <scope>NUCLEOTIDE SEQUENCE [LARGE SCALE GENOMIC DNA]</scope>
</reference>
<dbReference type="SUPFAM" id="SSF64496">
    <property type="entry name" value="DNA-binding domain of intron-encoded endonucleases"/>
    <property type="match status" value="1"/>
</dbReference>
<dbReference type="EMBL" id="KM236240">
    <property type="protein sequence ID" value="AIX12090.1"/>
    <property type="molecule type" value="Genomic_DNA"/>
</dbReference>
<evidence type="ECO:0000313" key="4">
    <source>
        <dbReference type="Proteomes" id="UP000030323"/>
    </source>
</evidence>
<dbReference type="SMART" id="SM00496">
    <property type="entry name" value="IENR2"/>
    <property type="match status" value="3"/>
</dbReference>
<proteinExistence type="predicted"/>
<keyword evidence="3" id="KW-0378">Hydrolase</keyword>
<gene>
    <name evidence="3" type="ORF">CPT_Moon119</name>
</gene>
<accession>A0A0A0YVG9</accession>
<feature type="domain" description="Nuclease associated modular" evidence="2">
    <location>
        <begin position="157"/>
        <end position="173"/>
    </location>
</feature>
<feature type="domain" description="Nuclease associated modular" evidence="2">
    <location>
        <begin position="136"/>
        <end position="152"/>
    </location>
</feature>
<dbReference type="GO" id="GO:0004519">
    <property type="term" value="F:endonuclease activity"/>
    <property type="evidence" value="ECO:0007669"/>
    <property type="project" value="UniProtKB-KW"/>
</dbReference>
<sequence>MAKRHFHYITIVKTNKAKYYYVGKHSTADINDGYFGSGVIIGKMCKRFPHKTRIINEFLSEKESYAEEIHLVIKAKLKYGKQCVNLADGGRGKISGTKLSAKTKRLMSISKIGKRWGTKRKESHKMHVIRGSKHHTKNGLSDEYKMKISNSLIGKNLGKTHTAEAKARMSESKSGELNPMYGKPGAMKGKPAPNRNISWQLEDKLFPIWVSNNRPSAYLFRKLVTKLGYPNCSYRGLISKWLNCTLCTQA</sequence>
<keyword evidence="3" id="KW-0540">Nuclease</keyword>
<feature type="region of interest" description="Disordered" evidence="1">
    <location>
        <begin position="167"/>
        <end position="192"/>
    </location>
</feature>
<dbReference type="GeneID" id="24721718"/>
<dbReference type="RefSeq" id="YP_009146552.1">
    <property type="nucleotide sequence ID" value="NC_027331.1"/>
</dbReference>
<feature type="domain" description="Nuclease associated modular" evidence="2">
    <location>
        <begin position="95"/>
        <end position="111"/>
    </location>
</feature>
<evidence type="ECO:0000259" key="2">
    <source>
        <dbReference type="SMART" id="SM00496"/>
    </source>
</evidence>
<organism evidence="3 4">
    <name type="scientific">Citrobacter phage Moon</name>
    <dbReference type="NCBI Taxonomy" id="1540095"/>
    <lineage>
        <taxon>Viruses</taxon>
        <taxon>Duplodnaviria</taxon>
        <taxon>Heunggongvirae</taxon>
        <taxon>Uroviricota</taxon>
        <taxon>Caudoviricetes</taxon>
        <taxon>Pantevenvirales</taxon>
        <taxon>Straboviridae</taxon>
        <taxon>Tevenvirinae</taxon>
        <taxon>Moonvirus</taxon>
        <taxon>Moonvirus moon</taxon>
    </lineage>
</organism>
<evidence type="ECO:0000313" key="3">
    <source>
        <dbReference type="EMBL" id="AIX12090.1"/>
    </source>
</evidence>
<keyword evidence="4" id="KW-1185">Reference proteome</keyword>
<evidence type="ECO:0000256" key="1">
    <source>
        <dbReference type="SAM" id="MobiDB-lite"/>
    </source>
</evidence>